<dbReference type="InterPro" id="IPR000048">
    <property type="entry name" value="IQ_motif_EF-hand-BS"/>
</dbReference>
<dbReference type="Pfam" id="PF00612">
    <property type="entry name" value="IQ"/>
    <property type="match status" value="1"/>
</dbReference>
<proteinExistence type="predicted"/>
<evidence type="ECO:0000313" key="1">
    <source>
        <dbReference type="EMBL" id="MCL6269455.1"/>
    </source>
</evidence>
<dbReference type="CDD" id="cd23767">
    <property type="entry name" value="IQCD"/>
    <property type="match status" value="1"/>
</dbReference>
<organism evidence="1 2">
    <name type="scientific">Parendozoicomonas callyspongiae</name>
    <dbReference type="NCBI Taxonomy" id="2942213"/>
    <lineage>
        <taxon>Bacteria</taxon>
        <taxon>Pseudomonadati</taxon>
        <taxon>Pseudomonadota</taxon>
        <taxon>Gammaproteobacteria</taxon>
        <taxon>Oceanospirillales</taxon>
        <taxon>Endozoicomonadaceae</taxon>
        <taxon>Parendozoicomonas</taxon>
    </lineage>
</organism>
<accession>A0ABT0PDP2</accession>
<protein>
    <submittedName>
        <fullName evidence="1">IQ calmodulin-binding motif-containing protein</fullName>
    </submittedName>
</protein>
<dbReference type="EMBL" id="JAMFLX010000006">
    <property type="protein sequence ID" value="MCL6269455.1"/>
    <property type="molecule type" value="Genomic_DNA"/>
</dbReference>
<comment type="caution">
    <text evidence="1">The sequence shown here is derived from an EMBL/GenBank/DDBJ whole genome shotgun (WGS) entry which is preliminary data.</text>
</comment>
<gene>
    <name evidence="1" type="ORF">M3P05_05815</name>
</gene>
<dbReference type="PROSITE" id="PS50096">
    <property type="entry name" value="IQ"/>
    <property type="match status" value="1"/>
</dbReference>
<dbReference type="RefSeq" id="WP_249698478.1">
    <property type="nucleotide sequence ID" value="NZ_JAMFLX010000006.1"/>
</dbReference>
<evidence type="ECO:0000313" key="2">
    <source>
        <dbReference type="Proteomes" id="UP001203338"/>
    </source>
</evidence>
<sequence>MNSLEPVTETSISTANCSQNEDKKSKAAVTIQKYWRGFKVWKDFKKTSIKKTFPDTGSNAIGNDPICFLEKLVTIKKHPAIVATGGAQCLSNAIRLTQRPDGSLGPIPKLFIFDYAKPMIDFWHLLSRAFHESQNIEQFLEKMPRHTDVDLETNALTLKLYYPPNLSCMEKKAKWLARYYSYESQQLNFEIYCPGLRLDDFHPFQHYEFFRDLFQNNPERFEWIKKLVNNQLCLIHHCWIKSPENFQFIKNVCKYHDYDIYVYTSNIEDACPGNHQALWKNITSLSPVSVVKTNTRFTGVNDQGLKNGYPVSTEYLFPASESPIPDISSLPGTPASRTIGFFPLQ</sequence>
<dbReference type="SMART" id="SM00015">
    <property type="entry name" value="IQ"/>
    <property type="match status" value="1"/>
</dbReference>
<keyword evidence="2" id="KW-1185">Reference proteome</keyword>
<dbReference type="Proteomes" id="UP001203338">
    <property type="component" value="Unassembled WGS sequence"/>
</dbReference>
<reference evidence="1 2" key="1">
    <citation type="submission" date="2022-05" db="EMBL/GenBank/DDBJ databases">
        <authorList>
            <person name="Park J.-S."/>
        </authorList>
    </citation>
    <scope>NUCLEOTIDE SEQUENCE [LARGE SCALE GENOMIC DNA]</scope>
    <source>
        <strain evidence="1 2">2012CJ34-2</strain>
    </source>
</reference>
<name>A0ABT0PDP2_9GAMM</name>